<dbReference type="Gene3D" id="3.30.1490.230">
    <property type="match status" value="1"/>
</dbReference>
<dbReference type="InterPro" id="IPR021992">
    <property type="entry name" value="MVL"/>
</dbReference>
<comment type="caution">
    <text evidence="4">The sequence shown here is derived from an EMBL/GenBank/DDBJ whole genome shotgun (WGS) entry which is preliminary data.</text>
</comment>
<dbReference type="InterPro" id="IPR053754">
    <property type="entry name" value="OligoMan_bind_ChitinaseAct_sf"/>
</dbReference>
<feature type="signal peptide" evidence="1">
    <location>
        <begin position="1"/>
        <end position="24"/>
    </location>
</feature>
<dbReference type="Pfam" id="PF12151">
    <property type="entry name" value="MVL"/>
    <property type="match status" value="1"/>
</dbReference>
<dbReference type="EMBL" id="ANAH02000025">
    <property type="protein sequence ID" value="EPX58338.1"/>
    <property type="molecule type" value="Genomic_DNA"/>
</dbReference>
<dbReference type="Gene3D" id="3.30.420.150">
    <property type="entry name" value="Exopolyphosphatase. Domain 2"/>
    <property type="match status" value="1"/>
</dbReference>
<dbReference type="Gene3D" id="3.30.420.40">
    <property type="match status" value="1"/>
</dbReference>
<evidence type="ECO:0000256" key="1">
    <source>
        <dbReference type="SAM" id="SignalP"/>
    </source>
</evidence>
<dbReference type="InterPro" id="IPR003695">
    <property type="entry name" value="Ppx_GppA_N"/>
</dbReference>
<dbReference type="Pfam" id="PF02541">
    <property type="entry name" value="Ppx-GppA"/>
    <property type="match status" value="1"/>
</dbReference>
<feature type="domain" description="Mannan-binding protein" evidence="3">
    <location>
        <begin position="38"/>
        <end position="72"/>
    </location>
</feature>
<keyword evidence="5" id="KW-1185">Reference proteome</keyword>
<sequence>MKRRFGALSLAVAATLFLGQQAEASSHDVETGLLRDDSDAQDKCPSTCSTQNEYWTGQWRTALPEKASSCHCALPPFEHLVIDAGSSGTRLLRYEVARGPQGCQLTPPKAQEQKKDSTLGALADMDSRMAEKELGERITALAPTRVVLLGTGGFRQKGMQGERKMRELRGRLSRHVQQVEIISGKTEGELAWLATQPTTEKTPFSTLEIGGVSVQFATGETSGDIQSVSDDAVGINVLSEEMGKDKANCLKEEESFTRCMAAIGQRLESSQLARKTSKLLPEGKHRPVYIIGKELDALFQPGKELSRAHLEGIGKKWCKDSRTGDDKAKAGCFKMAYLSALLKAVKTESIRKGADSWTRAAAVHADYFPNCR</sequence>
<dbReference type="AlphaFoldDB" id="S9QP41"/>
<keyword evidence="1" id="KW-0732">Signal</keyword>
<dbReference type="Proteomes" id="UP000011682">
    <property type="component" value="Unassembled WGS sequence"/>
</dbReference>
<name>S9QP41_CYSF2</name>
<feature type="chain" id="PRO_5004555418" description="Ppx/GppA phosphatase domain-containing protein" evidence="1">
    <location>
        <begin position="25"/>
        <end position="372"/>
    </location>
</feature>
<proteinExistence type="predicted"/>
<organism evidence="4 5">
    <name type="scientific">Cystobacter fuscus (strain ATCC 25194 / DSM 2262 / NBRC 100088 / M29)</name>
    <dbReference type="NCBI Taxonomy" id="1242864"/>
    <lineage>
        <taxon>Bacteria</taxon>
        <taxon>Pseudomonadati</taxon>
        <taxon>Myxococcota</taxon>
        <taxon>Myxococcia</taxon>
        <taxon>Myxococcales</taxon>
        <taxon>Cystobacterineae</taxon>
        <taxon>Archangiaceae</taxon>
        <taxon>Cystobacter</taxon>
    </lineage>
</organism>
<evidence type="ECO:0008006" key="6">
    <source>
        <dbReference type="Google" id="ProtNLM"/>
    </source>
</evidence>
<reference evidence="4" key="1">
    <citation type="submission" date="2013-05" db="EMBL/GenBank/DDBJ databases">
        <title>Genome assembly of Cystobacter fuscus DSM 2262.</title>
        <authorList>
            <person name="Sharma G."/>
            <person name="Khatri I."/>
            <person name="Kaur C."/>
            <person name="Mayilraj S."/>
            <person name="Subramanian S."/>
        </authorList>
    </citation>
    <scope>NUCLEOTIDE SEQUENCE [LARGE SCALE GENOMIC DNA]</scope>
    <source>
        <strain evidence="4">DSM 2262</strain>
    </source>
</reference>
<feature type="domain" description="Ppx/GppA phosphatase N-terminal" evidence="2">
    <location>
        <begin position="132"/>
        <end position="268"/>
    </location>
</feature>
<evidence type="ECO:0000259" key="2">
    <source>
        <dbReference type="Pfam" id="PF02541"/>
    </source>
</evidence>
<protein>
    <recommendedName>
        <fullName evidence="6">Ppx/GppA phosphatase domain-containing protein</fullName>
    </recommendedName>
</protein>
<gene>
    <name evidence="4" type="ORF">D187_004094</name>
</gene>
<evidence type="ECO:0000259" key="3">
    <source>
        <dbReference type="Pfam" id="PF12151"/>
    </source>
</evidence>
<dbReference type="RefSeq" id="WP_002630538.1">
    <property type="nucleotide sequence ID" value="NZ_ANAH02000025.1"/>
</dbReference>
<evidence type="ECO:0000313" key="4">
    <source>
        <dbReference type="EMBL" id="EPX58338.1"/>
    </source>
</evidence>
<evidence type="ECO:0000313" key="5">
    <source>
        <dbReference type="Proteomes" id="UP000011682"/>
    </source>
</evidence>
<accession>S9QP41</accession>